<keyword evidence="2" id="KW-0472">Membrane</keyword>
<accession>A0A6J7D6Q0</accession>
<feature type="region of interest" description="Disordered" evidence="1">
    <location>
        <begin position="69"/>
        <end position="89"/>
    </location>
</feature>
<gene>
    <name evidence="3" type="ORF">UFOPK3381_00519</name>
</gene>
<evidence type="ECO:0000256" key="1">
    <source>
        <dbReference type="SAM" id="MobiDB-lite"/>
    </source>
</evidence>
<keyword evidence="2" id="KW-0812">Transmembrane</keyword>
<dbReference type="AlphaFoldDB" id="A0A6J7D6Q0"/>
<protein>
    <submittedName>
        <fullName evidence="3">Unannotated protein</fullName>
    </submittedName>
</protein>
<name>A0A6J7D6Q0_9ZZZZ</name>
<feature type="transmembrane region" description="Helical" evidence="2">
    <location>
        <begin position="12"/>
        <end position="29"/>
    </location>
</feature>
<keyword evidence="2" id="KW-1133">Transmembrane helix</keyword>
<sequence length="169" mass="17849">MKPNHPVLTPPWIPVGLSTLVLLGLVVVLNQRAPTPLTSPLVNTQPSEVTITSIHYINRIHWQRHLVPVTSTSSPNGDNGSWSSTSAQPETAAVASGAVGQDLWNQDLVPVIAGASYSVNMTPAGRLSLECERGSTEVNVQFSVPLDANSCVLQITGAPGAPWSVSRTP</sequence>
<dbReference type="EMBL" id="CAFBLN010000014">
    <property type="protein sequence ID" value="CAB4865871.1"/>
    <property type="molecule type" value="Genomic_DNA"/>
</dbReference>
<evidence type="ECO:0000313" key="3">
    <source>
        <dbReference type="EMBL" id="CAB4865871.1"/>
    </source>
</evidence>
<proteinExistence type="predicted"/>
<evidence type="ECO:0000256" key="2">
    <source>
        <dbReference type="SAM" id="Phobius"/>
    </source>
</evidence>
<organism evidence="3">
    <name type="scientific">freshwater metagenome</name>
    <dbReference type="NCBI Taxonomy" id="449393"/>
    <lineage>
        <taxon>unclassified sequences</taxon>
        <taxon>metagenomes</taxon>
        <taxon>ecological metagenomes</taxon>
    </lineage>
</organism>
<reference evidence="3" key="1">
    <citation type="submission" date="2020-05" db="EMBL/GenBank/DDBJ databases">
        <authorList>
            <person name="Chiriac C."/>
            <person name="Salcher M."/>
            <person name="Ghai R."/>
            <person name="Kavagutti S V."/>
        </authorList>
    </citation>
    <scope>NUCLEOTIDE SEQUENCE</scope>
</reference>